<dbReference type="GO" id="GO:0004788">
    <property type="term" value="F:thiamine diphosphokinase activity"/>
    <property type="evidence" value="ECO:0007669"/>
    <property type="project" value="UniProtKB-UniRule"/>
</dbReference>
<dbReference type="AlphaFoldDB" id="A0A6N8SK31"/>
<dbReference type="InterPro" id="IPR036759">
    <property type="entry name" value="TPK_catalytic_sf"/>
</dbReference>
<evidence type="ECO:0000256" key="3">
    <source>
        <dbReference type="ARBA" id="ARBA00022777"/>
    </source>
</evidence>
<keyword evidence="3 7" id="KW-0418">Kinase</keyword>
<keyword evidence="4" id="KW-0067">ATP-binding</keyword>
<keyword evidence="2" id="KW-0547">Nucleotide-binding</keyword>
<organism evidence="7 8">
    <name type="scientific">Shinella kummerowiae</name>
    <dbReference type="NCBI Taxonomy" id="417745"/>
    <lineage>
        <taxon>Bacteria</taxon>
        <taxon>Pseudomonadati</taxon>
        <taxon>Pseudomonadota</taxon>
        <taxon>Alphaproteobacteria</taxon>
        <taxon>Hyphomicrobiales</taxon>
        <taxon>Rhizobiaceae</taxon>
        <taxon>Shinella</taxon>
    </lineage>
</organism>
<dbReference type="PANTHER" id="PTHR41299">
    <property type="entry name" value="THIAMINE PYROPHOSPHOKINASE"/>
    <property type="match status" value="1"/>
</dbReference>
<dbReference type="Gene3D" id="3.40.50.10240">
    <property type="entry name" value="Thiamin pyrophosphokinase, catalytic domain"/>
    <property type="match status" value="1"/>
</dbReference>
<dbReference type="RefSeq" id="WP_160861205.1">
    <property type="nucleotide sequence ID" value="NZ_WUMK01000008.1"/>
</dbReference>
<dbReference type="Pfam" id="PF04263">
    <property type="entry name" value="TPK_catalytic"/>
    <property type="match status" value="1"/>
</dbReference>
<dbReference type="NCBIfam" id="TIGR01378">
    <property type="entry name" value="thi_PPkinase"/>
    <property type="match status" value="1"/>
</dbReference>
<dbReference type="GO" id="GO:0005524">
    <property type="term" value="F:ATP binding"/>
    <property type="evidence" value="ECO:0007669"/>
    <property type="project" value="UniProtKB-KW"/>
</dbReference>
<dbReference type="OrthoDB" id="9804377at2"/>
<sequence length="221" mass="23081">MTLPAPTDQTFVVLLGGALQPTSRLAADVAGARVVAADGGMRHAKALGLTPEIWVGDFDSTPPELLDAWPDVERQPYPTAKNETDGAIAVSVATERGARHIVLAGALGGERSDHALMHLLHAVSLEEQGVAIKLTSGEEEAWPLLPGSRAIDLPKGSLFSVLGLTPLAGLDIGNVRYPLTNFSLPFGASRTISNVAEGTIRLSLASGRAILIARPYDHSGA</sequence>
<evidence type="ECO:0000259" key="6">
    <source>
        <dbReference type="SMART" id="SM00983"/>
    </source>
</evidence>
<evidence type="ECO:0000256" key="2">
    <source>
        <dbReference type="ARBA" id="ARBA00022741"/>
    </source>
</evidence>
<keyword evidence="1 7" id="KW-0808">Transferase</keyword>
<name>A0A6N8SK31_9HYPH</name>
<gene>
    <name evidence="7" type="ORF">GR138_21000</name>
</gene>
<dbReference type="SUPFAM" id="SSF63999">
    <property type="entry name" value="Thiamin pyrophosphokinase, catalytic domain"/>
    <property type="match status" value="1"/>
</dbReference>
<dbReference type="EMBL" id="WUMK01000008">
    <property type="protein sequence ID" value="MXN47686.1"/>
    <property type="molecule type" value="Genomic_DNA"/>
</dbReference>
<dbReference type="InterPro" id="IPR007371">
    <property type="entry name" value="TPK_catalytic"/>
</dbReference>
<reference evidence="7 8" key="1">
    <citation type="submission" date="2019-12" db="EMBL/GenBank/DDBJ databases">
        <title>Shinella kummerowiae sp. nov., a symbiotic bacterium isolated from root nodules of the herbal legume Kummerowia stipulacea.</title>
        <authorList>
            <person name="Gao J."/>
        </authorList>
    </citation>
    <scope>NUCLEOTIDE SEQUENCE [LARGE SCALE GENOMIC DNA]</scope>
    <source>
        <strain evidence="7 8">CCBAU 25048</strain>
    </source>
</reference>
<evidence type="ECO:0000256" key="4">
    <source>
        <dbReference type="ARBA" id="ARBA00022840"/>
    </source>
</evidence>
<dbReference type="PANTHER" id="PTHR41299:SF1">
    <property type="entry name" value="THIAMINE PYROPHOSPHOKINASE"/>
    <property type="match status" value="1"/>
</dbReference>
<dbReference type="GO" id="GO:0030975">
    <property type="term" value="F:thiamine binding"/>
    <property type="evidence" value="ECO:0007669"/>
    <property type="project" value="InterPro"/>
</dbReference>
<dbReference type="GO" id="GO:0006772">
    <property type="term" value="P:thiamine metabolic process"/>
    <property type="evidence" value="ECO:0007669"/>
    <property type="project" value="UniProtKB-UniRule"/>
</dbReference>
<keyword evidence="8" id="KW-1185">Reference proteome</keyword>
<dbReference type="GO" id="GO:0009229">
    <property type="term" value="P:thiamine diphosphate biosynthetic process"/>
    <property type="evidence" value="ECO:0007669"/>
    <property type="project" value="InterPro"/>
</dbReference>
<comment type="caution">
    <text evidence="7">The sequence shown here is derived from an EMBL/GenBank/DDBJ whole genome shotgun (WGS) entry which is preliminary data.</text>
</comment>
<dbReference type="InterPro" id="IPR006282">
    <property type="entry name" value="Thi_PPkinase"/>
</dbReference>
<evidence type="ECO:0000313" key="7">
    <source>
        <dbReference type="EMBL" id="MXN47686.1"/>
    </source>
</evidence>
<proteinExistence type="predicted"/>
<evidence type="ECO:0000313" key="8">
    <source>
        <dbReference type="Proteomes" id="UP000435802"/>
    </source>
</evidence>
<feature type="domain" description="Thiamin pyrophosphokinase thiamin-binding" evidence="6">
    <location>
        <begin position="147"/>
        <end position="210"/>
    </location>
</feature>
<dbReference type="EC" id="2.7.6.2" evidence="5"/>
<dbReference type="InterPro" id="IPR007373">
    <property type="entry name" value="Thiamin_PyroPKinase_B1-bd"/>
</dbReference>
<dbReference type="Proteomes" id="UP000435802">
    <property type="component" value="Unassembled WGS sequence"/>
</dbReference>
<protein>
    <recommendedName>
        <fullName evidence="5">Thiamine diphosphokinase</fullName>
        <ecNumber evidence="5">2.7.6.2</ecNumber>
    </recommendedName>
</protein>
<evidence type="ECO:0000256" key="5">
    <source>
        <dbReference type="NCBIfam" id="TIGR01378"/>
    </source>
</evidence>
<dbReference type="InterPro" id="IPR053149">
    <property type="entry name" value="TPK"/>
</dbReference>
<accession>A0A6N8SK31</accession>
<dbReference type="GO" id="GO:0016301">
    <property type="term" value="F:kinase activity"/>
    <property type="evidence" value="ECO:0007669"/>
    <property type="project" value="UniProtKB-KW"/>
</dbReference>
<dbReference type="CDD" id="cd07995">
    <property type="entry name" value="TPK"/>
    <property type="match status" value="1"/>
</dbReference>
<evidence type="ECO:0000256" key="1">
    <source>
        <dbReference type="ARBA" id="ARBA00022679"/>
    </source>
</evidence>
<dbReference type="SMART" id="SM00983">
    <property type="entry name" value="TPK_B1_binding"/>
    <property type="match status" value="1"/>
</dbReference>